<gene>
    <name evidence="1" type="ORF">CkaCkLH20_01996</name>
</gene>
<keyword evidence="2" id="KW-1185">Reference proteome</keyword>
<reference evidence="1" key="1">
    <citation type="submission" date="2020-03" db="EMBL/GenBank/DDBJ databases">
        <authorList>
            <person name="He L."/>
        </authorList>
    </citation>
    <scope>NUCLEOTIDE SEQUENCE</scope>
    <source>
        <strain evidence="1">CkLH20</strain>
    </source>
</reference>
<dbReference type="AlphaFoldDB" id="A0A9P6IDP7"/>
<name>A0A9P6IDP7_9PEZI</name>
<reference evidence="1" key="2">
    <citation type="submission" date="2020-11" db="EMBL/GenBank/DDBJ databases">
        <title>Whole genome sequencing of Colletotrichum sp.</title>
        <authorList>
            <person name="Li H."/>
        </authorList>
    </citation>
    <scope>NUCLEOTIDE SEQUENCE</scope>
    <source>
        <strain evidence="1">CkLH20</strain>
    </source>
</reference>
<proteinExistence type="predicted"/>
<organism evidence="1 2">
    <name type="scientific">Colletotrichum karsti</name>
    <dbReference type="NCBI Taxonomy" id="1095194"/>
    <lineage>
        <taxon>Eukaryota</taxon>
        <taxon>Fungi</taxon>
        <taxon>Dikarya</taxon>
        <taxon>Ascomycota</taxon>
        <taxon>Pezizomycotina</taxon>
        <taxon>Sordariomycetes</taxon>
        <taxon>Hypocreomycetidae</taxon>
        <taxon>Glomerellales</taxon>
        <taxon>Glomerellaceae</taxon>
        <taxon>Colletotrichum</taxon>
        <taxon>Colletotrichum boninense species complex</taxon>
    </lineage>
</organism>
<dbReference type="EMBL" id="JAATWM020000004">
    <property type="protein sequence ID" value="KAF9880954.1"/>
    <property type="molecule type" value="Genomic_DNA"/>
</dbReference>
<evidence type="ECO:0000313" key="2">
    <source>
        <dbReference type="Proteomes" id="UP000781932"/>
    </source>
</evidence>
<dbReference type="Proteomes" id="UP000781932">
    <property type="component" value="Unassembled WGS sequence"/>
</dbReference>
<accession>A0A9P6IDP7</accession>
<dbReference type="GeneID" id="62157789"/>
<dbReference type="RefSeq" id="XP_038750415.1">
    <property type="nucleotide sequence ID" value="XM_038884715.1"/>
</dbReference>
<protein>
    <submittedName>
        <fullName evidence="1">Uncharacterized protein</fullName>
    </submittedName>
</protein>
<sequence>MHHDAESDDTALTNIMISAFQTLPGVYRGLSIHLNDYKEIVGLNLDKPKCTMRDRFTDARSYIKIHDYTDEFLQHGDGTASCAHATSTTRTAPRATPALQWSPISRLKFDLSNTEFINIPISCMTVVTNRNISVYIFVLA</sequence>
<evidence type="ECO:0000313" key="1">
    <source>
        <dbReference type="EMBL" id="KAF9880954.1"/>
    </source>
</evidence>
<comment type="caution">
    <text evidence="1">The sequence shown here is derived from an EMBL/GenBank/DDBJ whole genome shotgun (WGS) entry which is preliminary data.</text>
</comment>